<protein>
    <submittedName>
        <fullName evidence="3">Putative repeat protein (TIGR02543 family)</fullName>
    </submittedName>
</protein>
<evidence type="ECO:0000313" key="3">
    <source>
        <dbReference type="EMBL" id="MBB6558847.1"/>
    </source>
</evidence>
<dbReference type="InterPro" id="IPR011460">
    <property type="entry name" value="Lcl_C"/>
</dbReference>
<dbReference type="NCBIfam" id="TIGR02543">
    <property type="entry name" value="List_Bact_rpt"/>
    <property type="match status" value="1"/>
</dbReference>
<organism evidence="3 4">
    <name type="scientific">Acidovorax soli</name>
    <dbReference type="NCBI Taxonomy" id="592050"/>
    <lineage>
        <taxon>Bacteria</taxon>
        <taxon>Pseudomonadati</taxon>
        <taxon>Pseudomonadota</taxon>
        <taxon>Betaproteobacteria</taxon>
        <taxon>Burkholderiales</taxon>
        <taxon>Comamonadaceae</taxon>
        <taxon>Acidovorax</taxon>
    </lineage>
</organism>
<comment type="caution">
    <text evidence="3">The sequence shown here is derived from an EMBL/GenBank/DDBJ whole genome shotgun (WGS) entry which is preliminary data.</text>
</comment>
<dbReference type="PANTHER" id="PTHR35812:SF1">
    <property type="entry name" value="LIPOPROTEIN"/>
    <property type="match status" value="1"/>
</dbReference>
<dbReference type="Proteomes" id="UP000575083">
    <property type="component" value="Unassembled WGS sequence"/>
</dbReference>
<dbReference type="InterPro" id="IPR044060">
    <property type="entry name" value="Bacterial_rp_domain"/>
</dbReference>
<sequence>MPSGADTFTWAGALSAAAAANAANHLGHNDWRLPSKNELESLVDVAASASPVIDPVFPWPYPGAEFWSSTTYTPAPSGAWRVSFANGSVAAEGKTTLLRVRLLRGGSAAAAFDRLHGALHAITSSVNPAAAGSVNCSPNPVVQGASAICTATPSAGYVFSGWGGDCSGTSATCTLSNVTAARSVTASFARNDPGPSGPSGPTETPVQGPGVVNVTDPSLPVVVGPGGDGATIVLPGTGTTPVSLQITVNGQPMTVTALPGTQLKVTRVDGQDVLVLVVLQGEASMASTAAGQPMALAGTVLLSAGAAGTRIDAQPLTVAVVTGALLPPPGALPELGNRGLLAGERLLIDPQGRLVSVTLGSIKGDAQQMGDTMAFTNLPAAITVDGKAFARLAGAVARLAGANLAQGLEVAPSGVFMLRDGGQIFQLLPTQPITVDAKQPDGLSFTPLGLLRWVRGGVVVQFAPAVADLAGLASAVTTALPGATLQLGAEGVLQLGFGGTTYVLKPDWTGAGVSTATPRVGVDEQGRIVFQAGNGPGQLLLPALLSATQAQGIFGTAIPGATLAVQPGSGEGALTLTLGGQTWRLLPQWALPAGAAGQTEPWRMGADGMLYLKLGTQVQGMRIAD</sequence>
<dbReference type="PANTHER" id="PTHR35812">
    <property type="entry name" value="LIPOPROTEIN"/>
    <property type="match status" value="1"/>
</dbReference>
<dbReference type="InterPro" id="IPR013378">
    <property type="entry name" value="InlB-like_B-rpt"/>
</dbReference>
<dbReference type="Pfam" id="PF18998">
    <property type="entry name" value="Flg_new_2"/>
    <property type="match status" value="1"/>
</dbReference>
<reference evidence="3 4" key="1">
    <citation type="submission" date="2020-08" db="EMBL/GenBank/DDBJ databases">
        <title>Functional genomics of gut bacteria from endangered species of beetles.</title>
        <authorList>
            <person name="Carlos-Shanley C."/>
        </authorList>
    </citation>
    <scope>NUCLEOTIDE SEQUENCE [LARGE SCALE GENOMIC DNA]</scope>
    <source>
        <strain evidence="3 4">S00198</strain>
    </source>
</reference>
<dbReference type="EMBL" id="JACHLK010000002">
    <property type="protein sequence ID" value="MBB6558847.1"/>
    <property type="molecule type" value="Genomic_DNA"/>
</dbReference>
<feature type="domain" description="Lcl C-terminal" evidence="1">
    <location>
        <begin position="6"/>
        <end position="104"/>
    </location>
</feature>
<accession>A0A7X0PC54</accession>
<gene>
    <name evidence="3" type="ORF">HNP48_001511</name>
</gene>
<name>A0A7X0PC54_9BURK</name>
<evidence type="ECO:0000313" key="4">
    <source>
        <dbReference type="Proteomes" id="UP000575083"/>
    </source>
</evidence>
<dbReference type="AlphaFoldDB" id="A0A7X0PC54"/>
<dbReference type="Pfam" id="PF07603">
    <property type="entry name" value="Lcl_C"/>
    <property type="match status" value="1"/>
</dbReference>
<evidence type="ECO:0000259" key="1">
    <source>
        <dbReference type="Pfam" id="PF07603"/>
    </source>
</evidence>
<feature type="domain" description="Bacterial repeat" evidence="2">
    <location>
        <begin position="125"/>
        <end position="191"/>
    </location>
</feature>
<keyword evidence="4" id="KW-1185">Reference proteome</keyword>
<proteinExistence type="predicted"/>
<evidence type="ECO:0000259" key="2">
    <source>
        <dbReference type="Pfam" id="PF18998"/>
    </source>
</evidence>